<gene>
    <name evidence="3" type="primary">LOC111296034</name>
</gene>
<reference evidence="3" key="1">
    <citation type="submission" date="2025-08" db="UniProtKB">
        <authorList>
            <consortium name="RefSeq"/>
        </authorList>
    </citation>
    <scope>IDENTIFICATION</scope>
    <source>
        <tissue evidence="3">Fruit stalk</tissue>
    </source>
</reference>
<organism evidence="2 3">
    <name type="scientific">Durio zibethinus</name>
    <name type="common">Durian</name>
    <dbReference type="NCBI Taxonomy" id="66656"/>
    <lineage>
        <taxon>Eukaryota</taxon>
        <taxon>Viridiplantae</taxon>
        <taxon>Streptophyta</taxon>
        <taxon>Embryophyta</taxon>
        <taxon>Tracheophyta</taxon>
        <taxon>Spermatophyta</taxon>
        <taxon>Magnoliopsida</taxon>
        <taxon>eudicotyledons</taxon>
        <taxon>Gunneridae</taxon>
        <taxon>Pentapetalae</taxon>
        <taxon>rosids</taxon>
        <taxon>malvids</taxon>
        <taxon>Malvales</taxon>
        <taxon>Malvaceae</taxon>
        <taxon>Helicteroideae</taxon>
        <taxon>Durio</taxon>
    </lineage>
</organism>
<dbReference type="Proteomes" id="UP000515121">
    <property type="component" value="Unplaced"/>
</dbReference>
<sequence>MTQISRNMEYDQRSVNLKLWSYDNGGVDVSLKDGWLSAVDRGSSICNSTYDHHEFSNHGSEYTEEFAGILHRNVRNGLPGATSSPQRSRSRINVDNLFTTPRKLIHSLQNPNDLISGFSEKQFRRFRSPRSEILGWNPTTNHIRFGHGMIYEVKRNGNMYTDGEEFQGVSESVPSTDDSPAAVDVQGSNEAVPMNRTEIQEFHNEKAGNRTGSKMFFGLFFIIVTAVLTSLMWTAVQDESFYVVPT</sequence>
<keyword evidence="1" id="KW-0472">Membrane</keyword>
<evidence type="ECO:0000313" key="3">
    <source>
        <dbReference type="RefSeq" id="XP_022745778.1"/>
    </source>
</evidence>
<dbReference type="AlphaFoldDB" id="A0A6P5YZ18"/>
<feature type="transmembrane region" description="Helical" evidence="1">
    <location>
        <begin position="216"/>
        <end position="236"/>
    </location>
</feature>
<keyword evidence="1" id="KW-1133">Transmembrane helix</keyword>
<evidence type="ECO:0000256" key="1">
    <source>
        <dbReference type="SAM" id="Phobius"/>
    </source>
</evidence>
<accession>A0A6P5YZ18</accession>
<dbReference type="OrthoDB" id="611190at2759"/>
<evidence type="ECO:0000313" key="2">
    <source>
        <dbReference type="Proteomes" id="UP000515121"/>
    </source>
</evidence>
<keyword evidence="2" id="KW-1185">Reference proteome</keyword>
<protein>
    <submittedName>
        <fullName evidence="3">Protein SINE1-like</fullName>
    </submittedName>
</protein>
<name>A0A6P5YZ18_DURZI</name>
<dbReference type="GeneID" id="111296034"/>
<keyword evidence="1" id="KW-0812">Transmembrane</keyword>
<proteinExistence type="predicted"/>
<dbReference type="RefSeq" id="XP_022745778.1">
    <property type="nucleotide sequence ID" value="XM_022890043.1"/>
</dbReference>
<dbReference type="KEGG" id="dzi:111296034"/>